<accession>A0A4Y2BQD4</accession>
<keyword evidence="3" id="KW-1185">Reference proteome</keyword>
<dbReference type="EMBL" id="BGPR01000102">
    <property type="protein sequence ID" value="GBL94420.1"/>
    <property type="molecule type" value="Genomic_DNA"/>
</dbReference>
<feature type="chain" id="PRO_5021212789" evidence="1">
    <location>
        <begin position="20"/>
        <end position="95"/>
    </location>
</feature>
<dbReference type="Proteomes" id="UP000499080">
    <property type="component" value="Unassembled WGS sequence"/>
</dbReference>
<protein>
    <submittedName>
        <fullName evidence="2">Uncharacterized protein</fullName>
    </submittedName>
</protein>
<comment type="caution">
    <text evidence="2">The sequence shown here is derived from an EMBL/GenBank/DDBJ whole genome shotgun (WGS) entry which is preliminary data.</text>
</comment>
<reference evidence="2 3" key="1">
    <citation type="journal article" date="2019" name="Sci. Rep.">
        <title>Orb-weaving spider Araneus ventricosus genome elucidates the spidroin gene catalogue.</title>
        <authorList>
            <person name="Kono N."/>
            <person name="Nakamura H."/>
            <person name="Ohtoshi R."/>
            <person name="Moran D.A.P."/>
            <person name="Shinohara A."/>
            <person name="Yoshida Y."/>
            <person name="Fujiwara M."/>
            <person name="Mori M."/>
            <person name="Tomita M."/>
            <person name="Arakawa K."/>
        </authorList>
    </citation>
    <scope>NUCLEOTIDE SEQUENCE [LARGE SCALE GENOMIC DNA]</scope>
</reference>
<dbReference type="AlphaFoldDB" id="A0A4Y2BQD4"/>
<organism evidence="2 3">
    <name type="scientific">Araneus ventricosus</name>
    <name type="common">Orbweaver spider</name>
    <name type="synonym">Epeira ventricosa</name>
    <dbReference type="NCBI Taxonomy" id="182803"/>
    <lineage>
        <taxon>Eukaryota</taxon>
        <taxon>Metazoa</taxon>
        <taxon>Ecdysozoa</taxon>
        <taxon>Arthropoda</taxon>
        <taxon>Chelicerata</taxon>
        <taxon>Arachnida</taxon>
        <taxon>Araneae</taxon>
        <taxon>Araneomorphae</taxon>
        <taxon>Entelegynae</taxon>
        <taxon>Araneoidea</taxon>
        <taxon>Araneidae</taxon>
        <taxon>Araneus</taxon>
    </lineage>
</organism>
<evidence type="ECO:0000256" key="1">
    <source>
        <dbReference type="SAM" id="SignalP"/>
    </source>
</evidence>
<evidence type="ECO:0000313" key="2">
    <source>
        <dbReference type="EMBL" id="GBL94420.1"/>
    </source>
</evidence>
<keyword evidence="1" id="KW-0732">Signal</keyword>
<evidence type="ECO:0000313" key="3">
    <source>
        <dbReference type="Proteomes" id="UP000499080"/>
    </source>
</evidence>
<name>A0A4Y2BQD4_ARAVE</name>
<sequence length="95" mass="10817">MESEFASTLLIICLGLSYAPNDIYNALYLWWPLEPLSLSLHFVSHLVMRLQEELCSFLPDAKKMQLCTICQRIYTSAFVSSDTHRQAEGESSNTV</sequence>
<gene>
    <name evidence="2" type="ORF">AVEN_7386_1</name>
</gene>
<feature type="signal peptide" evidence="1">
    <location>
        <begin position="1"/>
        <end position="19"/>
    </location>
</feature>
<proteinExistence type="predicted"/>